<dbReference type="Pfam" id="PF10543">
    <property type="entry name" value="ORF6N"/>
    <property type="match status" value="1"/>
</dbReference>
<organism evidence="2 3">
    <name type="scientific">Candidatus Woesebacteria bacterium GW2011_GWA2_33_28</name>
    <dbReference type="NCBI Taxonomy" id="1618561"/>
    <lineage>
        <taxon>Bacteria</taxon>
        <taxon>Candidatus Woeseibacteriota</taxon>
    </lineage>
</organism>
<sequence>MGGNKLLAVNNTNIRDNIYIVRNKSVMLDGDLAVLYHVGTKVLNQAIKRNKDRFPKEFLFRLTKLEYIQLRSQFVTSNKKGGRRYLPYVFTEQGVAMLSAVLKSDIAIKVSIQIMNAFVQMRKHINSHYELYKKVTRLEKDQIIYGIKTDKRFDRVFKAITVSKIIPKQKIFFDGEIFDAHKLVLDIIRSAKKEIILIDNFIDDNVLSLFMRRNKNVKVTSLAFINLERL</sequence>
<feature type="domain" description="KilA-N DNA-binding" evidence="1">
    <location>
        <begin position="17"/>
        <end position="101"/>
    </location>
</feature>
<comment type="caution">
    <text evidence="2">The sequence shown here is derived from an EMBL/GenBank/DDBJ whole genome shotgun (WGS) entry which is preliminary data.</text>
</comment>
<proteinExistence type="predicted"/>
<evidence type="ECO:0000259" key="1">
    <source>
        <dbReference type="Pfam" id="PF10543"/>
    </source>
</evidence>
<dbReference type="PATRIC" id="fig|1618561.3.peg.875"/>
<reference evidence="2 3" key="1">
    <citation type="journal article" date="2015" name="Nature">
        <title>rRNA introns, odd ribosomes, and small enigmatic genomes across a large radiation of phyla.</title>
        <authorList>
            <person name="Brown C.T."/>
            <person name="Hug L.A."/>
            <person name="Thomas B.C."/>
            <person name="Sharon I."/>
            <person name="Castelle C.J."/>
            <person name="Singh A."/>
            <person name="Wilkins M.J."/>
            <person name="Williams K.H."/>
            <person name="Banfield J.F."/>
        </authorList>
    </citation>
    <scope>NUCLEOTIDE SEQUENCE [LARGE SCALE GENOMIC DNA]</scope>
</reference>
<evidence type="ECO:0000313" key="2">
    <source>
        <dbReference type="EMBL" id="KKP46658.1"/>
    </source>
</evidence>
<gene>
    <name evidence="2" type="ORF">UR38_C0009G0015</name>
</gene>
<name>A0A0F9ZQV2_9BACT</name>
<evidence type="ECO:0000313" key="3">
    <source>
        <dbReference type="Proteomes" id="UP000033995"/>
    </source>
</evidence>
<dbReference type="EMBL" id="LBOZ01000009">
    <property type="protein sequence ID" value="KKP46658.1"/>
    <property type="molecule type" value="Genomic_DNA"/>
</dbReference>
<accession>A0A0F9ZQV2</accession>
<protein>
    <recommendedName>
        <fullName evidence="1">KilA-N DNA-binding domain-containing protein</fullName>
    </recommendedName>
</protein>
<dbReference type="AlphaFoldDB" id="A0A0F9ZQV2"/>
<dbReference type="Proteomes" id="UP000033995">
    <property type="component" value="Unassembled WGS sequence"/>
</dbReference>
<dbReference type="InterPro" id="IPR018873">
    <property type="entry name" value="KilA-N_DNA-bd_domain"/>
</dbReference>